<sequence>MARESMSAAARTHDASDAGHIGPVPRIAIQAFCETSAVARTIEEANADRRMDKAHLKVQMGGAQAAVEVYRTAATPNLVILEYAQGDGAKLLSSLDELAESCDAGTKVVVIGHFNDVVLYRELLRRGVSDYLIAPITTLGFIRSVSELYHAPGADPVGRTLAVIGAKGGVGASTIAHNLSWAISRGLSTATVIADLDLPFGTAGLNFNQDPPQGIAEAVFAPERLDAAFMDRLLSKCSEQLHLLAAPATLDRLYDFPETSFDGAIDILRASTPCVVLDIPHQWTAWARRQLIGADDIAIVAAPDLANLRNAKILMDVLRQTRTNDHRPKLVINMLGVPKRPEIGVGEFAKALDCEPSAVIPFDPHLFGTAANNGQMIAEIQANGRITESILDLARTLMGRSEVKKPSRSRLPPFLSRLARAKG</sequence>
<organism evidence="3">
    <name type="scientific">Alsobacter sp. KACC 23698</name>
    <dbReference type="NCBI Taxonomy" id="3149229"/>
    <lineage>
        <taxon>Bacteria</taxon>
        <taxon>Pseudomonadati</taxon>
        <taxon>Pseudomonadota</taxon>
        <taxon>Alphaproteobacteria</taxon>
        <taxon>Hyphomicrobiales</taxon>
        <taxon>Alsobacteraceae</taxon>
        <taxon>Alsobacter</taxon>
    </lineage>
</organism>
<dbReference type="Gene3D" id="3.40.50.2300">
    <property type="match status" value="1"/>
</dbReference>
<dbReference type="GO" id="GO:0051782">
    <property type="term" value="P:negative regulation of cell division"/>
    <property type="evidence" value="ECO:0007669"/>
    <property type="project" value="TreeGrafter"/>
</dbReference>
<evidence type="ECO:0000256" key="1">
    <source>
        <dbReference type="ARBA" id="ARBA00022741"/>
    </source>
</evidence>
<dbReference type="EMBL" id="CP157484">
    <property type="protein sequence ID" value="XBO39322.1"/>
    <property type="molecule type" value="Genomic_DNA"/>
</dbReference>
<gene>
    <name evidence="3" type="ORF">ABEG18_00610</name>
</gene>
<dbReference type="AlphaFoldDB" id="A0AAU7JFX7"/>
<dbReference type="GO" id="GO:0005524">
    <property type="term" value="F:ATP binding"/>
    <property type="evidence" value="ECO:0007669"/>
    <property type="project" value="UniProtKB-KW"/>
</dbReference>
<dbReference type="RefSeq" id="WP_406856164.1">
    <property type="nucleotide sequence ID" value="NZ_CP157484.1"/>
</dbReference>
<dbReference type="InterPro" id="IPR027417">
    <property type="entry name" value="P-loop_NTPase"/>
</dbReference>
<keyword evidence="1" id="KW-0547">Nucleotide-binding</keyword>
<proteinExistence type="predicted"/>
<accession>A0AAU7JFX7</accession>
<dbReference type="GO" id="GO:0009898">
    <property type="term" value="C:cytoplasmic side of plasma membrane"/>
    <property type="evidence" value="ECO:0007669"/>
    <property type="project" value="TreeGrafter"/>
</dbReference>
<dbReference type="GO" id="GO:0016887">
    <property type="term" value="F:ATP hydrolysis activity"/>
    <property type="evidence" value="ECO:0007669"/>
    <property type="project" value="TreeGrafter"/>
</dbReference>
<evidence type="ECO:0000256" key="2">
    <source>
        <dbReference type="ARBA" id="ARBA00022840"/>
    </source>
</evidence>
<evidence type="ECO:0000313" key="3">
    <source>
        <dbReference type="EMBL" id="XBO39322.1"/>
    </source>
</evidence>
<name>A0AAU7JFX7_9HYPH</name>
<dbReference type="PANTHER" id="PTHR43384:SF6">
    <property type="entry name" value="SEPTUM SITE-DETERMINING PROTEIN MIND HOMOLOG, CHLOROPLASTIC"/>
    <property type="match status" value="1"/>
</dbReference>
<dbReference type="GO" id="GO:0005829">
    <property type="term" value="C:cytosol"/>
    <property type="evidence" value="ECO:0007669"/>
    <property type="project" value="TreeGrafter"/>
</dbReference>
<reference evidence="3" key="1">
    <citation type="submission" date="2024-05" db="EMBL/GenBank/DDBJ databases">
        <authorList>
            <person name="Kim S."/>
            <person name="Heo J."/>
            <person name="Choi H."/>
            <person name="Choi Y."/>
            <person name="Kwon S.-W."/>
            <person name="Kim Y."/>
        </authorList>
    </citation>
    <scope>NUCLEOTIDE SEQUENCE</scope>
    <source>
        <strain evidence="3">KACC 23698</strain>
    </source>
</reference>
<protein>
    <submittedName>
        <fullName evidence="3">CtpF protein</fullName>
    </submittedName>
</protein>
<dbReference type="PANTHER" id="PTHR43384">
    <property type="entry name" value="SEPTUM SITE-DETERMINING PROTEIN MIND HOMOLOG, CHLOROPLASTIC-RELATED"/>
    <property type="match status" value="1"/>
</dbReference>
<dbReference type="InterPro" id="IPR050625">
    <property type="entry name" value="ParA/MinD_ATPase"/>
</dbReference>
<keyword evidence="2" id="KW-0067">ATP-binding</keyword>
<dbReference type="Gene3D" id="3.40.50.300">
    <property type="entry name" value="P-loop containing nucleotide triphosphate hydrolases"/>
    <property type="match status" value="1"/>
</dbReference>
<dbReference type="SUPFAM" id="SSF52540">
    <property type="entry name" value="P-loop containing nucleoside triphosphate hydrolases"/>
    <property type="match status" value="1"/>
</dbReference>